<dbReference type="Pfam" id="PF02643">
    <property type="entry name" value="DUF192"/>
    <property type="match status" value="1"/>
</dbReference>
<keyword evidence="2" id="KW-1185">Reference proteome</keyword>
<dbReference type="PANTHER" id="PTHR37953:SF1">
    <property type="entry name" value="UPF0127 PROTEIN MJ1496"/>
    <property type="match status" value="1"/>
</dbReference>
<dbReference type="OrthoDB" id="5526466at2"/>
<sequence>MQAASKIDQYNSPDLLQILDLKLADKPWSRMKGLLGQTGLTDNKGLWIIPCNSVHSLFMKFSLDLIWLDKNQQILRIDRDFKPWHFATCLKARSVIEVAAGTVDRIGILHDQYSKG</sequence>
<protein>
    <submittedName>
        <fullName evidence="1">DUF192 domain-containing protein</fullName>
    </submittedName>
</protein>
<accession>A0A2V1GYY2</accession>
<dbReference type="Gene3D" id="2.60.120.1140">
    <property type="entry name" value="Protein of unknown function DUF192"/>
    <property type="match status" value="1"/>
</dbReference>
<dbReference type="InterPro" id="IPR038695">
    <property type="entry name" value="Saro_0823-like_sf"/>
</dbReference>
<dbReference type="PANTHER" id="PTHR37953">
    <property type="entry name" value="UPF0127 PROTEIN MJ1496"/>
    <property type="match status" value="1"/>
</dbReference>
<dbReference type="EMBL" id="QDDL01000005">
    <property type="protein sequence ID" value="PVZ68195.1"/>
    <property type="molecule type" value="Genomic_DNA"/>
</dbReference>
<gene>
    <name evidence="1" type="ORF">DC094_12915</name>
</gene>
<dbReference type="RefSeq" id="WP_116687523.1">
    <property type="nucleotide sequence ID" value="NZ_CAWNYD010000005.1"/>
</dbReference>
<evidence type="ECO:0000313" key="2">
    <source>
        <dbReference type="Proteomes" id="UP000244906"/>
    </source>
</evidence>
<dbReference type="AlphaFoldDB" id="A0A2V1GYY2"/>
<comment type="caution">
    <text evidence="1">The sequence shown here is derived from an EMBL/GenBank/DDBJ whole genome shotgun (WGS) entry which is preliminary data.</text>
</comment>
<dbReference type="InterPro" id="IPR003795">
    <property type="entry name" value="DUF192"/>
</dbReference>
<evidence type="ECO:0000313" key="1">
    <source>
        <dbReference type="EMBL" id="PVZ68195.1"/>
    </source>
</evidence>
<dbReference type="Proteomes" id="UP000244906">
    <property type="component" value="Unassembled WGS sequence"/>
</dbReference>
<name>A0A2V1GYY2_9GAMM</name>
<organism evidence="1 2">
    <name type="scientific">Pelagibaculum spongiae</name>
    <dbReference type="NCBI Taxonomy" id="2080658"/>
    <lineage>
        <taxon>Bacteria</taxon>
        <taxon>Pseudomonadati</taxon>
        <taxon>Pseudomonadota</taxon>
        <taxon>Gammaproteobacteria</taxon>
        <taxon>Oceanospirillales</taxon>
        <taxon>Pelagibaculum</taxon>
    </lineage>
</organism>
<reference evidence="1 2" key="1">
    <citation type="submission" date="2018-04" db="EMBL/GenBank/DDBJ databases">
        <title>Thalassorhabdus spongiae gen. nov., sp. nov., isolated from a marine sponge in South-West Iceland.</title>
        <authorList>
            <person name="Knobloch S."/>
            <person name="Daussin A."/>
            <person name="Johannsson R."/>
            <person name="Marteinsson V.T."/>
        </authorList>
    </citation>
    <scope>NUCLEOTIDE SEQUENCE [LARGE SCALE GENOMIC DNA]</scope>
    <source>
        <strain evidence="1 2">Hp12</strain>
    </source>
</reference>
<proteinExistence type="predicted"/>